<dbReference type="Gene3D" id="3.90.50.10">
    <property type="entry name" value="Photosynthetic Reaction Center, subunit H, domain 2"/>
    <property type="match status" value="1"/>
</dbReference>
<dbReference type="EMBL" id="LK021339">
    <property type="protein sequence ID" value="CDQ45668.1"/>
    <property type="molecule type" value="Genomic_DNA"/>
</dbReference>
<feature type="compositionally biased region" description="Acidic residues" evidence="1">
    <location>
        <begin position="143"/>
        <end position="153"/>
    </location>
</feature>
<feature type="region of interest" description="Disordered" evidence="1">
    <location>
        <begin position="82"/>
        <end position="153"/>
    </location>
</feature>
<dbReference type="InterPro" id="IPR014747">
    <property type="entry name" value="Bac_photo_RC_H_C"/>
</dbReference>
<protein>
    <submittedName>
        <fullName evidence="3">PRC-barrel domain protein</fullName>
    </submittedName>
</protein>
<evidence type="ECO:0000313" key="3">
    <source>
        <dbReference type="EMBL" id="CDQ45668.1"/>
    </source>
</evidence>
<dbReference type="InterPro" id="IPR027275">
    <property type="entry name" value="PRC-brl_dom"/>
</dbReference>
<sequence>MATLVEQYVGATVYDVAGEKIGKIDKLFVDDETREPKWALVRSGFLGMSHAVVPLKASRRGEGAVTVTVTKDAVKDAPTVHTDEGITIDEADQLSRHFRLDEEHPEAPEPPPPSTHSSVLDIASAAAGIGGTAVNTAAYTDTTADETADTPPR</sequence>
<evidence type="ECO:0000259" key="2">
    <source>
        <dbReference type="Pfam" id="PF05239"/>
    </source>
</evidence>
<feature type="compositionally biased region" description="Low complexity" evidence="1">
    <location>
        <begin position="122"/>
        <end position="142"/>
    </location>
</feature>
<dbReference type="RefSeq" id="WP_030136282.1">
    <property type="nucleotide sequence ID" value="NZ_LK021339.1"/>
</dbReference>
<dbReference type="Pfam" id="PF05239">
    <property type="entry name" value="PRC"/>
    <property type="match status" value="1"/>
</dbReference>
<dbReference type="SUPFAM" id="SSF50346">
    <property type="entry name" value="PRC-barrel domain"/>
    <property type="match status" value="1"/>
</dbReference>
<organism evidence="3 4">
    <name type="scientific">Mycolicibacterium neoaurum</name>
    <name type="common">Mycobacterium neoaurum</name>
    <dbReference type="NCBI Taxonomy" id="1795"/>
    <lineage>
        <taxon>Bacteria</taxon>
        <taxon>Bacillati</taxon>
        <taxon>Actinomycetota</taxon>
        <taxon>Actinomycetes</taxon>
        <taxon>Mycobacteriales</taxon>
        <taxon>Mycobacteriaceae</taxon>
        <taxon>Mycolicibacterium</taxon>
    </lineage>
</organism>
<feature type="compositionally biased region" description="Basic and acidic residues" evidence="1">
    <location>
        <begin position="93"/>
        <end position="107"/>
    </location>
</feature>
<dbReference type="Proteomes" id="UP000028864">
    <property type="component" value="Unassembled WGS sequence"/>
</dbReference>
<accession>A0AAV2WPC8</accession>
<proteinExistence type="predicted"/>
<gene>
    <name evidence="3" type="ORF">BN1047_03568</name>
</gene>
<name>A0AAV2WPC8_MYCNE</name>
<dbReference type="GO" id="GO:0019684">
    <property type="term" value="P:photosynthesis, light reaction"/>
    <property type="evidence" value="ECO:0007669"/>
    <property type="project" value="InterPro"/>
</dbReference>
<evidence type="ECO:0000313" key="4">
    <source>
        <dbReference type="Proteomes" id="UP000028864"/>
    </source>
</evidence>
<reference evidence="3" key="1">
    <citation type="submission" date="2014-05" db="EMBL/GenBank/DDBJ databases">
        <authorList>
            <person name="Urmite Genomes"/>
        </authorList>
    </citation>
    <scope>NUCLEOTIDE SEQUENCE</scope>
    <source>
        <strain evidence="3">DSM 44074</strain>
    </source>
</reference>
<evidence type="ECO:0000256" key="1">
    <source>
        <dbReference type="SAM" id="MobiDB-lite"/>
    </source>
</evidence>
<reference evidence="3" key="2">
    <citation type="submission" date="2015-09" db="EMBL/GenBank/DDBJ databases">
        <title>Draft genome sequence of Mycobacterium neoaurum DSM 44074.</title>
        <authorList>
            <person name="Croce O."/>
            <person name="Robert C."/>
            <person name="Raoult D."/>
            <person name="Drancourt M."/>
        </authorList>
    </citation>
    <scope>NUCLEOTIDE SEQUENCE</scope>
    <source>
        <strain evidence="3">DSM 44074</strain>
    </source>
</reference>
<dbReference type="InterPro" id="IPR011033">
    <property type="entry name" value="PRC_barrel-like_sf"/>
</dbReference>
<dbReference type="AlphaFoldDB" id="A0AAV2WPC8"/>
<dbReference type="GO" id="GO:0030077">
    <property type="term" value="C:plasma membrane light-harvesting complex"/>
    <property type="evidence" value="ECO:0007669"/>
    <property type="project" value="InterPro"/>
</dbReference>
<feature type="domain" description="PRC-barrel" evidence="2">
    <location>
        <begin position="8"/>
        <end position="73"/>
    </location>
</feature>